<feature type="region of interest" description="Disordered" evidence="2">
    <location>
        <begin position="378"/>
        <end position="404"/>
    </location>
</feature>
<accession>A0ABR2K066</accession>
<dbReference type="EMBL" id="JAPFFF010000008">
    <property type="protein sequence ID" value="KAK8884133.1"/>
    <property type="molecule type" value="Genomic_DNA"/>
</dbReference>
<comment type="caution">
    <text evidence="3">The sequence shown here is derived from an EMBL/GenBank/DDBJ whole genome shotgun (WGS) entry which is preliminary data.</text>
</comment>
<dbReference type="Proteomes" id="UP001470230">
    <property type="component" value="Unassembled WGS sequence"/>
</dbReference>
<proteinExistence type="predicted"/>
<keyword evidence="1" id="KW-0175">Coiled coil</keyword>
<gene>
    <name evidence="3" type="ORF">M9Y10_043239</name>
</gene>
<evidence type="ECO:0000313" key="3">
    <source>
        <dbReference type="EMBL" id="KAK8884133.1"/>
    </source>
</evidence>
<protein>
    <submittedName>
        <fullName evidence="3">Uncharacterized protein</fullName>
    </submittedName>
</protein>
<feature type="compositionally biased region" description="Basic residues" evidence="2">
    <location>
        <begin position="80"/>
        <end position="91"/>
    </location>
</feature>
<evidence type="ECO:0000256" key="2">
    <source>
        <dbReference type="SAM" id="MobiDB-lite"/>
    </source>
</evidence>
<keyword evidence="4" id="KW-1185">Reference proteome</keyword>
<name>A0ABR2K066_9EUKA</name>
<reference evidence="3 4" key="1">
    <citation type="submission" date="2024-04" db="EMBL/GenBank/DDBJ databases">
        <title>Tritrichomonas musculus Genome.</title>
        <authorList>
            <person name="Alves-Ferreira E."/>
            <person name="Grigg M."/>
            <person name="Lorenzi H."/>
            <person name="Galac M."/>
        </authorList>
    </citation>
    <scope>NUCLEOTIDE SEQUENCE [LARGE SCALE GENOMIC DNA]</scope>
    <source>
        <strain evidence="3 4">EAF2021</strain>
    </source>
</reference>
<feature type="compositionally biased region" description="Basic and acidic residues" evidence="2">
    <location>
        <begin position="62"/>
        <end position="79"/>
    </location>
</feature>
<sequence>MASLFSDNPSSLFGKGTTAVGDLFHEDENNEDESSLFHPRKPENEDENGLPELPTFSSGQKTSKDPPKTEEKPPEPEKPKQKKKSKEKKRVQKFIVQKKEVQAPDPMKKALTHFQTSINQQFDLINRVIEDLKPPDQVQGAVLPNDQILRQIQDAVNFADEKDGILMTEQYQIDRINAGEFENDERKLLRAKIEELNSQIEEETAKTNELEQNIALMQEQYGQMVDENEQLEPNSQNSQTRLRNVIKRDIERANLEYANHKTTTEKLMADESDQIKILKEQTEKFASNNELYKDFKYTSPEDYEKARNDFKEEANKAINTLIDGVMAIFENGVKPKLQYGGDTVVAAMKSSLWKIGKTITDLGVNFDIDDDEEIVFEPLEEEEENEGFDGEAEEEEEEEQDEDQ</sequence>
<feature type="compositionally biased region" description="Polar residues" evidence="2">
    <location>
        <begin position="1"/>
        <end position="11"/>
    </location>
</feature>
<organism evidence="3 4">
    <name type="scientific">Tritrichomonas musculus</name>
    <dbReference type="NCBI Taxonomy" id="1915356"/>
    <lineage>
        <taxon>Eukaryota</taxon>
        <taxon>Metamonada</taxon>
        <taxon>Parabasalia</taxon>
        <taxon>Tritrichomonadida</taxon>
        <taxon>Tritrichomonadidae</taxon>
        <taxon>Tritrichomonas</taxon>
    </lineage>
</organism>
<feature type="coiled-coil region" evidence="1">
    <location>
        <begin position="179"/>
        <end position="227"/>
    </location>
</feature>
<evidence type="ECO:0000313" key="4">
    <source>
        <dbReference type="Proteomes" id="UP001470230"/>
    </source>
</evidence>
<evidence type="ECO:0000256" key="1">
    <source>
        <dbReference type="SAM" id="Coils"/>
    </source>
</evidence>
<feature type="region of interest" description="Disordered" evidence="2">
    <location>
        <begin position="1"/>
        <end position="91"/>
    </location>
</feature>